<accession>A0A1F7JHA6</accession>
<reference evidence="2 3" key="1">
    <citation type="journal article" date="2016" name="Nat. Commun.">
        <title>Thousands of microbial genomes shed light on interconnected biogeochemical processes in an aquifer system.</title>
        <authorList>
            <person name="Anantharaman K."/>
            <person name="Brown C.T."/>
            <person name="Hug L.A."/>
            <person name="Sharon I."/>
            <person name="Castelle C.J."/>
            <person name="Probst A.J."/>
            <person name="Thomas B.C."/>
            <person name="Singh A."/>
            <person name="Wilkins M.J."/>
            <person name="Karaoz U."/>
            <person name="Brodie E.L."/>
            <person name="Williams K.H."/>
            <person name="Hubbard S.S."/>
            <person name="Banfield J.F."/>
        </authorList>
    </citation>
    <scope>NUCLEOTIDE SEQUENCE [LARGE SCALE GENOMIC DNA]</scope>
</reference>
<evidence type="ECO:0000313" key="3">
    <source>
        <dbReference type="Proteomes" id="UP000177418"/>
    </source>
</evidence>
<name>A0A1F7JHA6_9BACT</name>
<feature type="compositionally biased region" description="Pro residues" evidence="1">
    <location>
        <begin position="55"/>
        <end position="73"/>
    </location>
</feature>
<dbReference type="Proteomes" id="UP000177418">
    <property type="component" value="Unassembled WGS sequence"/>
</dbReference>
<organism evidence="2 3">
    <name type="scientific">Candidatus Roizmanbacteria bacterium RIFCSPLOWO2_02_FULL_36_11</name>
    <dbReference type="NCBI Taxonomy" id="1802071"/>
    <lineage>
        <taxon>Bacteria</taxon>
        <taxon>Candidatus Roizmaniibacteriota</taxon>
    </lineage>
</organism>
<feature type="compositionally biased region" description="Low complexity" evidence="1">
    <location>
        <begin position="112"/>
        <end position="121"/>
    </location>
</feature>
<proteinExistence type="predicted"/>
<feature type="compositionally biased region" description="Pro residues" evidence="1">
    <location>
        <begin position="85"/>
        <end position="97"/>
    </location>
</feature>
<feature type="region of interest" description="Disordered" evidence="1">
    <location>
        <begin position="34"/>
        <end position="135"/>
    </location>
</feature>
<dbReference type="AlphaFoldDB" id="A0A1F7JHA6"/>
<gene>
    <name evidence="2" type="ORF">A3H78_00635</name>
</gene>
<feature type="compositionally biased region" description="Gly residues" evidence="1">
    <location>
        <begin position="122"/>
        <end position="135"/>
    </location>
</feature>
<protein>
    <recommendedName>
        <fullName evidence="4">PKD domain-containing protein</fullName>
    </recommendedName>
</protein>
<evidence type="ECO:0000313" key="2">
    <source>
        <dbReference type="EMBL" id="OGK54966.1"/>
    </source>
</evidence>
<dbReference type="EMBL" id="MGAV01000012">
    <property type="protein sequence ID" value="OGK54966.1"/>
    <property type="molecule type" value="Genomic_DNA"/>
</dbReference>
<feature type="compositionally biased region" description="Polar residues" evidence="1">
    <location>
        <begin position="100"/>
        <end position="111"/>
    </location>
</feature>
<evidence type="ECO:0008006" key="4">
    <source>
        <dbReference type="Google" id="ProtNLM"/>
    </source>
</evidence>
<evidence type="ECO:0000256" key="1">
    <source>
        <dbReference type="SAM" id="MobiDB-lite"/>
    </source>
</evidence>
<sequence>MKRFVILLLSICSIFIFLRTTIYAGVIGDGEGPGGIPTEGAPPPLGDPNPSDVPGEPPPVPSLPGDPGDPPTEAPTQTPSDTPIPASPTPTSTPLPTPTCINPTTLFQPTVTPGGIIPTNPEGGGGGPGGAAGGNPGGPGTYLLCPTSVPVCAKCQIACSDTKPCCSSFSCIDGICQPPSCPTPGPEGYDPDDPNCPCRGVGCPCTGLLCQDTDPNPGRVVVAPDVNPDCFKCDRFELDGNPVGEGGNGCGMLGGDPITLDRADGSSCRSYTFTASSTGPPPSSCSCSQSVCCPDCEPPQPVPGEEADCAKCDFKIYVPGPDGQLKETDCPCIGSEITFSSTGLSCYDFDEGSGGLECGNPVTHEFQDGGFYDITIICSGGLGAGVSCTKRITMACSCMGGQPGGNDPNPTPWYKLRDDQFHKYDSIQNPIPVLITAYDGDDVPSPTPACDTSNPLDIRCFNLNQAGVVSAAGDTINLNGAPVSYRRWQKTSYQKSDADLTPQKFLDYVRARKKIVNITEISQLQKNKVNVYTGDLTIDRFGQSQGEKIIDILEDSTRIPYVLIVDGNVNINADFNISDPGTSPKSISIITTGTLSVNYAVLEIGGLYIADRVDLSTGGEKPSHWPLKIKGNLVSMNTIDPLAERKRTDDSSKPSIFLVRDITLDLNLAGLMSQPYYKWEELSP</sequence>
<comment type="caution">
    <text evidence="2">The sequence shown here is derived from an EMBL/GenBank/DDBJ whole genome shotgun (WGS) entry which is preliminary data.</text>
</comment>